<reference evidence="1 2" key="1">
    <citation type="journal article" date="2014" name="Appl. Environ. Microbiol.">
        <title>Elucidation of insertion elements encoded on plasmids and in vitro construction of shuttle vectors from the toxic cyanobacterium Planktothrix.</title>
        <authorList>
            <person name="Christiansen G."/>
            <person name="Goesmann A."/>
            <person name="Kurmayer R."/>
        </authorList>
    </citation>
    <scope>NUCLEOTIDE SEQUENCE [LARGE SCALE GENOMIC DNA]</scope>
    <source>
        <strain evidence="1 2">NIVA-CYA 126/8</strain>
    </source>
</reference>
<organism evidence="1 2">
    <name type="scientific">Planktothrix agardhii (strain NIVA-CYA 126/8)</name>
    <dbReference type="NCBI Taxonomy" id="388467"/>
    <lineage>
        <taxon>Bacteria</taxon>
        <taxon>Bacillati</taxon>
        <taxon>Cyanobacteriota</taxon>
        <taxon>Cyanophyceae</taxon>
        <taxon>Oscillatoriophycideae</taxon>
        <taxon>Oscillatoriales</taxon>
        <taxon>Microcoleaceae</taxon>
        <taxon>Planktothrix</taxon>
    </lineage>
</organism>
<evidence type="ECO:0000313" key="1">
    <source>
        <dbReference type="EMBL" id="KEI66184.1"/>
    </source>
</evidence>
<dbReference type="STRING" id="388467.A19Y_1073"/>
<dbReference type="Proteomes" id="UP000027395">
    <property type="component" value="Chromosome"/>
</dbReference>
<keyword evidence="2" id="KW-1185">Reference proteome</keyword>
<evidence type="ECO:0000313" key="2">
    <source>
        <dbReference type="Proteomes" id="UP000027395"/>
    </source>
</evidence>
<dbReference type="EMBL" id="CM002803">
    <property type="protein sequence ID" value="KEI66184.1"/>
    <property type="molecule type" value="Genomic_DNA"/>
</dbReference>
<dbReference type="InterPro" id="IPR006311">
    <property type="entry name" value="TAT_signal"/>
</dbReference>
<dbReference type="AlphaFoldDB" id="A0A073CCZ2"/>
<dbReference type="PATRIC" id="fig|388467.6.peg.1018"/>
<dbReference type="PROSITE" id="PS51318">
    <property type="entry name" value="TAT"/>
    <property type="match status" value="1"/>
</dbReference>
<accession>A0A073CCZ2</accession>
<evidence type="ECO:0008006" key="3">
    <source>
        <dbReference type="Google" id="ProtNLM"/>
    </source>
</evidence>
<dbReference type="RefSeq" id="WP_158442875.1">
    <property type="nucleotide sequence ID" value="NZ_CM002803.1"/>
</dbReference>
<sequence length="57" mass="6698">MQFLPNFNRSRRNFIQLSALVAASFPLWSSCQNNSQAISENVIILVRELRELHRRKP</sequence>
<proteinExistence type="predicted"/>
<dbReference type="HOGENOM" id="CLU_2992752_0_0_3"/>
<name>A0A073CCZ2_PLAA1</name>
<protein>
    <recommendedName>
        <fullName evidence="3">Twin-arginine translocation signal domain-containing protein</fullName>
    </recommendedName>
</protein>
<gene>
    <name evidence="1" type="ORF">A19Y_1073</name>
</gene>